<proteinExistence type="predicted"/>
<name>A0A2P8F7A2_9RHOB</name>
<reference evidence="1 2" key="1">
    <citation type="submission" date="2018-03" db="EMBL/GenBank/DDBJ databases">
        <title>Genomic Encyclopedia of Archaeal and Bacterial Type Strains, Phase II (KMG-II): from individual species to whole genera.</title>
        <authorList>
            <person name="Goeker M."/>
        </authorList>
    </citation>
    <scope>NUCLEOTIDE SEQUENCE [LARGE SCALE GENOMIC DNA]</scope>
    <source>
        <strain evidence="1 2">DSM 100673</strain>
    </source>
</reference>
<dbReference type="EMBL" id="PYGJ01000016">
    <property type="protein sequence ID" value="PSL17598.1"/>
    <property type="molecule type" value="Genomic_DNA"/>
</dbReference>
<keyword evidence="2" id="KW-1185">Reference proteome</keyword>
<dbReference type="Proteomes" id="UP000240418">
    <property type="component" value="Unassembled WGS sequence"/>
</dbReference>
<gene>
    <name evidence="1" type="ORF">CLV88_11645</name>
</gene>
<evidence type="ECO:0000313" key="1">
    <source>
        <dbReference type="EMBL" id="PSL17598.1"/>
    </source>
</evidence>
<evidence type="ECO:0000313" key="2">
    <source>
        <dbReference type="Proteomes" id="UP000240418"/>
    </source>
</evidence>
<protein>
    <recommendedName>
        <fullName evidence="3">Integrase-like protein</fullName>
    </recommendedName>
</protein>
<sequence length="66" mass="7062">MDFMADQLADGRSFRTLNVLDDFNRQGLAIEVDFRGPAVEAVFVLAEASAEGTNGPTPCDPHGNPP</sequence>
<accession>A0A2P8F7A2</accession>
<organism evidence="1 2">
    <name type="scientific">Shimia abyssi</name>
    <dbReference type="NCBI Taxonomy" id="1662395"/>
    <lineage>
        <taxon>Bacteria</taxon>
        <taxon>Pseudomonadati</taxon>
        <taxon>Pseudomonadota</taxon>
        <taxon>Alphaproteobacteria</taxon>
        <taxon>Rhodobacterales</taxon>
        <taxon>Roseobacteraceae</taxon>
    </lineage>
</organism>
<comment type="caution">
    <text evidence="1">The sequence shown here is derived from an EMBL/GenBank/DDBJ whole genome shotgun (WGS) entry which is preliminary data.</text>
</comment>
<dbReference type="AlphaFoldDB" id="A0A2P8F7A2"/>
<evidence type="ECO:0008006" key="3">
    <source>
        <dbReference type="Google" id="ProtNLM"/>
    </source>
</evidence>